<feature type="transmembrane region" description="Helical" evidence="1">
    <location>
        <begin position="96"/>
        <end position="117"/>
    </location>
</feature>
<feature type="transmembrane region" description="Helical" evidence="1">
    <location>
        <begin position="66"/>
        <end position="90"/>
    </location>
</feature>
<keyword evidence="1" id="KW-0812">Transmembrane</keyword>
<sequence>MMRSIDRAFFILAVLMALVGILLGIQMGMAHDFQLVPVHAHINLVGWVSLALFGIGYRLGLAKAGALAVFHFWIAAAGAILLPVGIYLATTRQQEAVVIIGSLLTLASMLLFLVNVVRAWNTPATVS</sequence>
<organism evidence="2 3">
    <name type="scientific">Inquilinus limosus</name>
    <dbReference type="NCBI Taxonomy" id="171674"/>
    <lineage>
        <taxon>Bacteria</taxon>
        <taxon>Pseudomonadati</taxon>
        <taxon>Pseudomonadota</taxon>
        <taxon>Alphaproteobacteria</taxon>
        <taxon>Rhodospirillales</taxon>
        <taxon>Rhodospirillaceae</taxon>
        <taxon>Inquilinus</taxon>
    </lineage>
</organism>
<reference evidence="2" key="1">
    <citation type="submission" date="2020-06" db="EMBL/GenBank/DDBJ databases">
        <title>Stable isotope informed genome-resolved metagenomics uncovers potential trophic interactions in rhizosphere soil.</title>
        <authorList>
            <person name="Starr E.P."/>
            <person name="Shi S."/>
            <person name="Blazewicz S.J."/>
            <person name="Koch B.J."/>
            <person name="Probst A.J."/>
            <person name="Hungate B.A."/>
            <person name="Pett-Ridge J."/>
            <person name="Firestone M.K."/>
            <person name="Banfield J.F."/>
        </authorList>
    </citation>
    <scope>NUCLEOTIDE SEQUENCE</scope>
    <source>
        <strain evidence="2">YM_69_17</strain>
    </source>
</reference>
<dbReference type="Proteomes" id="UP000700706">
    <property type="component" value="Unassembled WGS sequence"/>
</dbReference>
<dbReference type="Gene3D" id="1.20.210.10">
    <property type="entry name" value="Cytochrome c oxidase-like, subunit I domain"/>
    <property type="match status" value="1"/>
</dbReference>
<proteinExistence type="predicted"/>
<evidence type="ECO:0000256" key="1">
    <source>
        <dbReference type="SAM" id="Phobius"/>
    </source>
</evidence>
<evidence type="ECO:0000313" key="3">
    <source>
        <dbReference type="Proteomes" id="UP000700706"/>
    </source>
</evidence>
<feature type="transmembrane region" description="Helical" evidence="1">
    <location>
        <begin position="40"/>
        <end position="59"/>
    </location>
</feature>
<evidence type="ECO:0000313" key="2">
    <source>
        <dbReference type="EMBL" id="MBW8729374.1"/>
    </source>
</evidence>
<gene>
    <name evidence="2" type="ORF">JF625_30015</name>
</gene>
<dbReference type="EMBL" id="JAEKLZ010000524">
    <property type="protein sequence ID" value="MBW8729374.1"/>
    <property type="molecule type" value="Genomic_DNA"/>
</dbReference>
<protein>
    <recommendedName>
        <fullName evidence="4">Cytochrome-c oxidase</fullName>
    </recommendedName>
</protein>
<dbReference type="AlphaFoldDB" id="A0A952FVI8"/>
<keyword evidence="1" id="KW-0472">Membrane</keyword>
<dbReference type="InterPro" id="IPR036927">
    <property type="entry name" value="Cyt_c_oxase-like_su1_sf"/>
</dbReference>
<evidence type="ECO:0008006" key="4">
    <source>
        <dbReference type="Google" id="ProtNLM"/>
    </source>
</evidence>
<name>A0A952FVI8_9PROT</name>
<keyword evidence="1" id="KW-1133">Transmembrane helix</keyword>
<dbReference type="SUPFAM" id="SSF81442">
    <property type="entry name" value="Cytochrome c oxidase subunit I-like"/>
    <property type="match status" value="1"/>
</dbReference>
<accession>A0A952FVI8</accession>
<comment type="caution">
    <text evidence="2">The sequence shown here is derived from an EMBL/GenBank/DDBJ whole genome shotgun (WGS) entry which is preliminary data.</text>
</comment>